<proteinExistence type="inferred from homology"/>
<dbReference type="InterPro" id="IPR029044">
    <property type="entry name" value="Nucleotide-diphossugar_trans"/>
</dbReference>
<dbReference type="EMBL" id="JMKJ01000344">
    <property type="protein sequence ID" value="KGG51217.1"/>
    <property type="molecule type" value="Genomic_DNA"/>
</dbReference>
<keyword evidence="4" id="KW-1133">Transmembrane helix</keyword>
<protein>
    <submittedName>
        <fullName evidence="5">Uncharacterized protein</fullName>
    </submittedName>
</protein>
<dbReference type="GeneID" id="25259892"/>
<keyword evidence="6" id="KW-1185">Reference proteome</keyword>
<feature type="transmembrane region" description="Helical" evidence="4">
    <location>
        <begin position="41"/>
        <end position="60"/>
    </location>
</feature>
<dbReference type="InterPro" id="IPR008630">
    <property type="entry name" value="Glyco_trans_34"/>
</dbReference>
<keyword evidence="4" id="KW-0812">Transmembrane</keyword>
<keyword evidence="3" id="KW-0808">Transferase</keyword>
<accession>A0A098VQ86</accession>
<gene>
    <name evidence="5" type="ORF">DI09_40p30</name>
</gene>
<dbReference type="GO" id="GO:0016757">
    <property type="term" value="F:glycosyltransferase activity"/>
    <property type="evidence" value="ECO:0007669"/>
    <property type="project" value="UniProtKB-KW"/>
</dbReference>
<name>A0A098VQ86_9MICR</name>
<dbReference type="OrthoDB" id="2122756at2759"/>
<evidence type="ECO:0000256" key="1">
    <source>
        <dbReference type="ARBA" id="ARBA00005664"/>
    </source>
</evidence>
<comment type="similarity">
    <text evidence="1">Belongs to the glycosyltransferase 34 family.</text>
</comment>
<comment type="caution">
    <text evidence="5">The sequence shown here is derived from an EMBL/GenBank/DDBJ whole genome shotgun (WGS) entry which is preliminary data.</text>
</comment>
<evidence type="ECO:0000256" key="3">
    <source>
        <dbReference type="ARBA" id="ARBA00022679"/>
    </source>
</evidence>
<dbReference type="HOGENOM" id="CLU_715883_0_0_1"/>
<evidence type="ECO:0000256" key="2">
    <source>
        <dbReference type="ARBA" id="ARBA00022676"/>
    </source>
</evidence>
<dbReference type="Gene3D" id="3.90.550.10">
    <property type="entry name" value="Spore Coat Polysaccharide Biosynthesis Protein SpsA, Chain A"/>
    <property type="match status" value="1"/>
</dbReference>
<reference evidence="5 6" key="1">
    <citation type="submission" date="2014-04" db="EMBL/GenBank/DDBJ databases">
        <title>A new species of microsporidia sheds light on the evolution of extreme parasitism.</title>
        <authorList>
            <person name="Haag K.L."/>
            <person name="James T.Y."/>
            <person name="Larsson R."/>
            <person name="Schaer T.M."/>
            <person name="Refardt D."/>
            <person name="Pombert J.-F."/>
            <person name="Ebert D."/>
        </authorList>
    </citation>
    <scope>NUCLEOTIDE SEQUENCE [LARGE SCALE GENOMIC DNA]</scope>
    <source>
        <strain evidence="5 6">UGP3</strain>
        <tissue evidence="5">Spores</tissue>
    </source>
</reference>
<sequence>MSSHYNVLPIYHDHFRPGQNIFFVRKGNNLPSFNNLFFSPIFKKCALVVAIFFLVGYFIYQDIETQNIIPAAVESASASLSYRTASSSEESANTNAPSSQKIAIVTYFTKDNNAQNLKKRSFPNFKQYAEKFGYDVVDVLDDPVILSFYEKEFKPKYKSLHYLKFFAMSYMLPKYDWVMWADGDSLFLNQSIPLTTFTENTPFDAIFTVNPLIESPWARIINAGHYFLRNSPWTVTNFLPLAQKMALSCTDFFKETGLKIPAPLNEVFEICNQDTGEWWSEDQGVLQYLLDEAPTSFQCHVQRRGFRDFNSEYPWYGDGDLVLHFPGTTPNERLELMDLVLRNANFTTGVVDRAGPGLDELAPVFNERNVAGMYDEFYSFLNSPCK</sequence>
<keyword evidence="4" id="KW-0472">Membrane</keyword>
<dbReference type="AlphaFoldDB" id="A0A098VQ86"/>
<dbReference type="Proteomes" id="UP000029725">
    <property type="component" value="Unassembled WGS sequence"/>
</dbReference>
<dbReference type="PANTHER" id="PTHR31306">
    <property type="entry name" value="ALPHA-1,6-MANNOSYLTRANSFERASE MNN11-RELATED"/>
    <property type="match status" value="1"/>
</dbReference>
<evidence type="ECO:0000313" key="6">
    <source>
        <dbReference type="Proteomes" id="UP000029725"/>
    </source>
</evidence>
<dbReference type="RefSeq" id="XP_013237662.1">
    <property type="nucleotide sequence ID" value="XM_013382208.1"/>
</dbReference>
<dbReference type="VEuPathDB" id="MicrosporidiaDB:DI09_40p30"/>
<organism evidence="5 6">
    <name type="scientific">Mitosporidium daphniae</name>
    <dbReference type="NCBI Taxonomy" id="1485682"/>
    <lineage>
        <taxon>Eukaryota</taxon>
        <taxon>Fungi</taxon>
        <taxon>Fungi incertae sedis</taxon>
        <taxon>Microsporidia</taxon>
        <taxon>Mitosporidium</taxon>
    </lineage>
</organism>
<evidence type="ECO:0000313" key="5">
    <source>
        <dbReference type="EMBL" id="KGG51217.1"/>
    </source>
</evidence>
<dbReference type="SUPFAM" id="SSF53448">
    <property type="entry name" value="Nucleotide-diphospho-sugar transferases"/>
    <property type="match status" value="1"/>
</dbReference>
<dbReference type="GO" id="GO:0000139">
    <property type="term" value="C:Golgi membrane"/>
    <property type="evidence" value="ECO:0007669"/>
    <property type="project" value="TreeGrafter"/>
</dbReference>
<keyword evidence="2" id="KW-0328">Glycosyltransferase</keyword>
<evidence type="ECO:0000256" key="4">
    <source>
        <dbReference type="SAM" id="Phobius"/>
    </source>
</evidence>
<dbReference type="PANTHER" id="PTHR31306:SF4">
    <property type="entry name" value="ALPHA-1,2-GALACTOSYLTRANSFERASE"/>
    <property type="match status" value="1"/>
</dbReference>
<dbReference type="GO" id="GO:0006487">
    <property type="term" value="P:protein N-linked glycosylation"/>
    <property type="evidence" value="ECO:0007669"/>
    <property type="project" value="TreeGrafter"/>
</dbReference>